<accession>A0A839NA33</accession>
<dbReference type="EMBL" id="JACHVQ010000006">
    <property type="protein sequence ID" value="MBB2894610.1"/>
    <property type="molecule type" value="Genomic_DNA"/>
</dbReference>
<proteinExistence type="predicted"/>
<organism evidence="1 2">
    <name type="scientific">Flexivirga oryzae</name>
    <dbReference type="NCBI Taxonomy" id="1794944"/>
    <lineage>
        <taxon>Bacteria</taxon>
        <taxon>Bacillati</taxon>
        <taxon>Actinomycetota</taxon>
        <taxon>Actinomycetes</taxon>
        <taxon>Micrococcales</taxon>
        <taxon>Dermacoccaceae</taxon>
        <taxon>Flexivirga</taxon>
    </lineage>
</organism>
<evidence type="ECO:0000313" key="1">
    <source>
        <dbReference type="EMBL" id="MBB2894610.1"/>
    </source>
</evidence>
<reference evidence="1 2" key="1">
    <citation type="submission" date="2020-08" db="EMBL/GenBank/DDBJ databases">
        <title>Sequencing the genomes of 1000 actinobacteria strains.</title>
        <authorList>
            <person name="Klenk H.-P."/>
        </authorList>
    </citation>
    <scope>NUCLEOTIDE SEQUENCE [LARGE SCALE GENOMIC DNA]</scope>
    <source>
        <strain evidence="1 2">DSM 105369</strain>
    </source>
</reference>
<dbReference type="Proteomes" id="UP000559182">
    <property type="component" value="Unassembled WGS sequence"/>
</dbReference>
<gene>
    <name evidence="1" type="ORF">FHU39_004656</name>
</gene>
<evidence type="ECO:0000313" key="2">
    <source>
        <dbReference type="Proteomes" id="UP000559182"/>
    </source>
</evidence>
<dbReference type="RefSeq" id="WP_221185847.1">
    <property type="nucleotide sequence ID" value="NZ_JACHVQ010000006.1"/>
</dbReference>
<dbReference type="AlphaFoldDB" id="A0A839NA33"/>
<comment type="caution">
    <text evidence="1">The sequence shown here is derived from an EMBL/GenBank/DDBJ whole genome shotgun (WGS) entry which is preliminary data.</text>
</comment>
<protein>
    <submittedName>
        <fullName evidence="1">Uncharacterized protein (TIGR02569 family)</fullName>
    </submittedName>
</protein>
<name>A0A839NA33_9MICO</name>
<keyword evidence="2" id="KW-1185">Reference proteome</keyword>
<sequence>MTSTAHRTTEVEHVIPSDHVLDLFAVPGDLRPLPGGWGNSVLAGDLVLSPGRDRSIADRLSPRLARLAVGLDTRPRRDVRIAMPIPARDGSWVVEGWSASRYEPGSRTCTDAAVVRATGSLLHAELALAVGEWPLADAEPRSRWDRAERVAFGTGSTDLGEYLAGQAELARELLGLRTDEAFGANQLVHGDLAGNVLLDAADVPVVIDFAPYWRPVRWSDAVCVLDLVMWFGADPALLTDWTFGASRQAMLRAAIFRVLSDLDPDLGRYRRTLQPVLSGQ</sequence>